<dbReference type="GO" id="GO:0006098">
    <property type="term" value="P:pentose-phosphate shunt"/>
    <property type="evidence" value="ECO:0007669"/>
    <property type="project" value="InterPro"/>
</dbReference>
<gene>
    <name evidence="6" type="ordered locus">Mhar_1376</name>
</gene>
<protein>
    <submittedName>
        <fullName evidence="6">Putative 6-phosphogluconate dehydrogenase</fullName>
    </submittedName>
</protein>
<evidence type="ECO:0000259" key="5">
    <source>
        <dbReference type="Pfam" id="PF03446"/>
    </source>
</evidence>
<dbReference type="InterPro" id="IPR008927">
    <property type="entry name" value="6-PGluconate_DH-like_C_sf"/>
</dbReference>
<keyword evidence="2" id="KW-0560">Oxidoreductase</keyword>
<dbReference type="Gene3D" id="1.10.1040.10">
    <property type="entry name" value="N-(1-d-carboxylethyl)-l-norvaline Dehydrogenase, domain 2"/>
    <property type="match status" value="1"/>
</dbReference>
<feature type="domain" description="6-phosphogluconate dehydrogenase C-terminal" evidence="4">
    <location>
        <begin position="171"/>
        <end position="279"/>
    </location>
</feature>
<dbReference type="SUPFAM" id="SSF51735">
    <property type="entry name" value="NAD(P)-binding Rossmann-fold domains"/>
    <property type="match status" value="1"/>
</dbReference>
<dbReference type="STRING" id="1110509.Mhar_1376"/>
<sequence length="316" mass="34128">MSKPKDMKLGILGLGKMGGNLALLAKEKGIAVVGKSRSAKPHLERKGVKVVGAYDPIVDFLDQPRVIYISIPAGPTVDKVIEELVPLLDSGDVVIDGGNSFYLDSVRREEDLADNGIFFLDCGTSGGVDGARKGPCFMVGGNKDGFKVAEPILTSLAAEGACIYTGDPGSGHFTKLVQDGVEAAMLQAIGEGVSLLRESDFHLDMEKIFKGWARGATVRGWLVELMAKSLAEQRFSDVPTHVEDTGEVNWLVHDALEKEVPIPVIAQAAMELFRSRDKNCDACRSVALMRNSRGGYPLGKDDQLARERRASRTEKI</sequence>
<dbReference type="PRINTS" id="PR00076">
    <property type="entry name" value="6PGDHDRGNASE"/>
</dbReference>
<evidence type="ECO:0000256" key="1">
    <source>
        <dbReference type="ARBA" id="ARBA00008419"/>
    </source>
</evidence>
<dbReference type="Gene3D" id="3.40.50.720">
    <property type="entry name" value="NAD(P)-binding Rossmann-like Domain"/>
    <property type="match status" value="1"/>
</dbReference>
<keyword evidence="3" id="KW-0311">Gluconate utilization</keyword>
<dbReference type="InterPro" id="IPR006183">
    <property type="entry name" value="Pgluconate_DH"/>
</dbReference>
<dbReference type="SUPFAM" id="SSF48179">
    <property type="entry name" value="6-phosphogluconate dehydrogenase C-terminal domain-like"/>
    <property type="match status" value="1"/>
</dbReference>
<dbReference type="InterPro" id="IPR013328">
    <property type="entry name" value="6PGD_dom2"/>
</dbReference>
<dbReference type="GO" id="GO:0050661">
    <property type="term" value="F:NADP binding"/>
    <property type="evidence" value="ECO:0007669"/>
    <property type="project" value="InterPro"/>
</dbReference>
<dbReference type="GO" id="GO:0019521">
    <property type="term" value="P:D-gluconate metabolic process"/>
    <property type="evidence" value="ECO:0007669"/>
    <property type="project" value="UniProtKB-KW"/>
</dbReference>
<feature type="domain" description="6-phosphogluconate dehydrogenase NADP-binding" evidence="5">
    <location>
        <begin position="8"/>
        <end position="163"/>
    </location>
</feature>
<dbReference type="GO" id="GO:0004616">
    <property type="term" value="F:phosphogluconate dehydrogenase (decarboxylating) activity"/>
    <property type="evidence" value="ECO:0007669"/>
    <property type="project" value="InterPro"/>
</dbReference>
<dbReference type="HOGENOM" id="CLU_024540_0_0_2"/>
<dbReference type="InterPro" id="IPR036291">
    <property type="entry name" value="NAD(P)-bd_dom_sf"/>
</dbReference>
<dbReference type="InterPro" id="IPR015815">
    <property type="entry name" value="HIBADH-related"/>
</dbReference>
<evidence type="ECO:0000313" key="6">
    <source>
        <dbReference type="EMBL" id="AET64740.1"/>
    </source>
</evidence>
<dbReference type="PANTHER" id="PTHR11811">
    <property type="entry name" value="6-PHOSPHOGLUCONATE DEHYDROGENASE"/>
    <property type="match status" value="1"/>
</dbReference>
<evidence type="ECO:0000259" key="4">
    <source>
        <dbReference type="Pfam" id="PF00393"/>
    </source>
</evidence>
<dbReference type="InterPro" id="IPR006114">
    <property type="entry name" value="6PGDH_C"/>
</dbReference>
<dbReference type="KEGG" id="mhi:Mhar_1376"/>
<dbReference type="EMBL" id="CP003117">
    <property type="protein sequence ID" value="AET64740.1"/>
    <property type="molecule type" value="Genomic_DNA"/>
</dbReference>
<evidence type="ECO:0000256" key="2">
    <source>
        <dbReference type="ARBA" id="ARBA00023002"/>
    </source>
</evidence>
<dbReference type="AlphaFoldDB" id="G7WNY0"/>
<name>G7WNY0_METH6</name>
<evidence type="ECO:0000313" key="7">
    <source>
        <dbReference type="Proteomes" id="UP000005877"/>
    </source>
</evidence>
<dbReference type="Proteomes" id="UP000005877">
    <property type="component" value="Chromosome"/>
</dbReference>
<reference evidence="6 7" key="1">
    <citation type="journal article" date="2012" name="PLoS ONE">
        <title>The genome characteristics and predicted function of methyl-group oxidation pathway in the obligate aceticlastic methanogens, Methanosaeta spp.</title>
        <authorList>
            <person name="Zhu J."/>
            <person name="Zheng H."/>
            <person name="Ai G."/>
            <person name="Zhang G."/>
            <person name="Liu D."/>
            <person name="Liu X."/>
            <person name="Dong X."/>
        </authorList>
    </citation>
    <scope>NUCLEOTIDE SEQUENCE [LARGE SCALE GENOMIC DNA]</scope>
    <source>
        <strain evidence="6 7">6Ac</strain>
    </source>
</reference>
<keyword evidence="7" id="KW-1185">Reference proteome</keyword>
<dbReference type="Pfam" id="PF00393">
    <property type="entry name" value="6PGD"/>
    <property type="match status" value="1"/>
</dbReference>
<organism evidence="6 7">
    <name type="scientific">Methanothrix harundinacea (strain 6Ac)</name>
    <name type="common">Methanosaeta harundinacea</name>
    <dbReference type="NCBI Taxonomy" id="1110509"/>
    <lineage>
        <taxon>Archaea</taxon>
        <taxon>Methanobacteriati</taxon>
        <taxon>Methanobacteriota</taxon>
        <taxon>Stenosarchaea group</taxon>
        <taxon>Methanomicrobia</taxon>
        <taxon>Methanotrichales</taxon>
        <taxon>Methanotrichaceae</taxon>
        <taxon>Methanothrix</taxon>
    </lineage>
</organism>
<dbReference type="InterPro" id="IPR006115">
    <property type="entry name" value="6PGDH_NADP-bd"/>
</dbReference>
<dbReference type="PIRSF" id="PIRSF000103">
    <property type="entry name" value="HIBADH"/>
    <property type="match status" value="1"/>
</dbReference>
<accession>G7WNY0</accession>
<evidence type="ECO:0000256" key="3">
    <source>
        <dbReference type="ARBA" id="ARBA00023064"/>
    </source>
</evidence>
<dbReference type="NCBIfam" id="NF007161">
    <property type="entry name" value="PRK09599.1"/>
    <property type="match status" value="1"/>
</dbReference>
<proteinExistence type="inferred from homology"/>
<comment type="similarity">
    <text evidence="1">Belongs to the 6-phosphogluconate dehydrogenase family.</text>
</comment>
<dbReference type="PATRIC" id="fig|1110509.7.peg.1527"/>
<dbReference type="Pfam" id="PF03446">
    <property type="entry name" value="NAD_binding_2"/>
    <property type="match status" value="1"/>
</dbReference>